<evidence type="ECO:0000256" key="1">
    <source>
        <dbReference type="SAM" id="MobiDB-lite"/>
    </source>
</evidence>
<feature type="non-terminal residue" evidence="2">
    <location>
        <position position="1"/>
    </location>
</feature>
<feature type="region of interest" description="Disordered" evidence="1">
    <location>
        <begin position="131"/>
        <end position="153"/>
    </location>
</feature>
<gene>
    <name evidence="2" type="ORF">TSUD_426270</name>
</gene>
<name>A0A1B5Z9G8_TRISU</name>
<keyword evidence="3" id="KW-1185">Reference proteome</keyword>
<feature type="region of interest" description="Disordered" evidence="1">
    <location>
        <begin position="1"/>
        <end position="24"/>
    </location>
</feature>
<protein>
    <submittedName>
        <fullName evidence="2">Uncharacterized protein</fullName>
    </submittedName>
</protein>
<sequence length="153" mass="17438">HEKTSKDHKLATRGSQVFKGKTSGISRKEAENIIEILKLDKDENNIVGQDHKDNNEADNIVQIIDEPRDEGNEMQFDDNMVNNNSVQLKLDRPNIPRPPNIIHSPYPDNPLIGYKEGDSNFENEEFMDANDQSSNVSSEFEMEVVQETPAFRP</sequence>
<evidence type="ECO:0000313" key="3">
    <source>
        <dbReference type="Proteomes" id="UP000242715"/>
    </source>
</evidence>
<feature type="compositionally biased region" description="Basic and acidic residues" evidence="1">
    <location>
        <begin position="1"/>
        <end position="10"/>
    </location>
</feature>
<proteinExistence type="predicted"/>
<comment type="caution">
    <text evidence="2">The sequence shown here is derived from an EMBL/GenBank/DDBJ whole genome shotgun (WGS) entry which is preliminary data.</text>
</comment>
<organism evidence="2 3">
    <name type="scientific">Trifolium subterraneum</name>
    <name type="common">Subterranean clover</name>
    <dbReference type="NCBI Taxonomy" id="3900"/>
    <lineage>
        <taxon>Eukaryota</taxon>
        <taxon>Viridiplantae</taxon>
        <taxon>Streptophyta</taxon>
        <taxon>Embryophyta</taxon>
        <taxon>Tracheophyta</taxon>
        <taxon>Spermatophyta</taxon>
        <taxon>Magnoliopsida</taxon>
        <taxon>eudicotyledons</taxon>
        <taxon>Gunneridae</taxon>
        <taxon>Pentapetalae</taxon>
        <taxon>rosids</taxon>
        <taxon>fabids</taxon>
        <taxon>Fabales</taxon>
        <taxon>Fabaceae</taxon>
        <taxon>Papilionoideae</taxon>
        <taxon>50 kb inversion clade</taxon>
        <taxon>NPAAA clade</taxon>
        <taxon>Hologalegina</taxon>
        <taxon>IRL clade</taxon>
        <taxon>Trifolieae</taxon>
        <taxon>Trifolium</taxon>
    </lineage>
</organism>
<evidence type="ECO:0000313" key="2">
    <source>
        <dbReference type="EMBL" id="GAU10746.1"/>
    </source>
</evidence>
<dbReference type="Proteomes" id="UP000242715">
    <property type="component" value="Unassembled WGS sequence"/>
</dbReference>
<dbReference type="EMBL" id="BCLP01058122">
    <property type="protein sequence ID" value="GAU10746.1"/>
    <property type="molecule type" value="Genomic_DNA"/>
</dbReference>
<feature type="region of interest" description="Disordered" evidence="1">
    <location>
        <begin position="90"/>
        <end position="118"/>
    </location>
</feature>
<dbReference type="AlphaFoldDB" id="A0A1B5Z9G8"/>
<accession>A0A1B5Z9G8</accession>
<reference evidence="3" key="1">
    <citation type="journal article" date="2017" name="Front. Plant Sci.">
        <title>Climate Clever Clovers: New Paradigm to Reduce the Environmental Footprint of Ruminants by Breeding Low Methanogenic Forages Utilizing Haplotype Variation.</title>
        <authorList>
            <person name="Kaur P."/>
            <person name="Appels R."/>
            <person name="Bayer P.E."/>
            <person name="Keeble-Gagnere G."/>
            <person name="Wang J."/>
            <person name="Hirakawa H."/>
            <person name="Shirasawa K."/>
            <person name="Vercoe P."/>
            <person name="Stefanova K."/>
            <person name="Durmic Z."/>
            <person name="Nichols P."/>
            <person name="Revell C."/>
            <person name="Isobe S.N."/>
            <person name="Edwards D."/>
            <person name="Erskine W."/>
        </authorList>
    </citation>
    <scope>NUCLEOTIDE SEQUENCE [LARGE SCALE GENOMIC DNA]</scope>
    <source>
        <strain evidence="3">cv. Daliak</strain>
    </source>
</reference>